<gene>
    <name evidence="7" type="ORF">EV655_102127</name>
</gene>
<proteinExistence type="inferred from homology"/>
<dbReference type="NCBIfam" id="TIGR02490">
    <property type="entry name" value="flgF"/>
    <property type="match status" value="1"/>
</dbReference>
<protein>
    <recommendedName>
        <fullName evidence="4">Flagellar basal-body rod protein FlgF</fullName>
    </recommendedName>
</protein>
<keyword evidence="7" id="KW-0969">Cilium</keyword>
<dbReference type="RefSeq" id="WP_132541532.1">
    <property type="nucleotide sequence ID" value="NZ_SLWW01000002.1"/>
</dbReference>
<evidence type="ECO:0000313" key="7">
    <source>
        <dbReference type="EMBL" id="TCO73363.1"/>
    </source>
</evidence>
<sequence length="240" mass="25335">MDSTTYTTLTRQVGLMREMQSVAHNIANASTAGFRREGVIFSEHVAAVEGPGGSLSMANAHVRNIDLSQAPLTQTNGTFDFAIEGEGFFMIETPQGDRLTRAGSFSSNAAGELVTPDGYRLLDAGGAPIFVPPDAASVALASDGTLSADGQPLTQIGLFLPADRNAMTHVAGTLFDPGGPAEPVLEGTMLQGFVEQSNVDAVAEITRMIEVQRAYELGQNFLTQEDERIRAAVRTLSGST</sequence>
<dbReference type="GO" id="GO:0071978">
    <property type="term" value="P:bacterial-type flagellum-dependent swarming motility"/>
    <property type="evidence" value="ECO:0007669"/>
    <property type="project" value="TreeGrafter"/>
</dbReference>
<keyword evidence="3 4" id="KW-0975">Bacterial flagellum</keyword>
<dbReference type="InterPro" id="IPR010930">
    <property type="entry name" value="Flg_bb/hook_C_dom"/>
</dbReference>
<evidence type="ECO:0000256" key="3">
    <source>
        <dbReference type="ARBA" id="ARBA00023143"/>
    </source>
</evidence>
<comment type="subcellular location">
    <subcellularLocation>
        <location evidence="1 4">Bacterial flagellum basal body</location>
    </subcellularLocation>
</comment>
<accession>A0A4R2KIA8</accession>
<dbReference type="NCBIfam" id="NF009332">
    <property type="entry name" value="PRK12690.1"/>
    <property type="match status" value="1"/>
</dbReference>
<comment type="caution">
    <text evidence="7">The sequence shown here is derived from an EMBL/GenBank/DDBJ whole genome shotgun (WGS) entry which is preliminary data.</text>
</comment>
<comment type="similarity">
    <text evidence="2 4">Belongs to the flagella basal body rod proteins family.</text>
</comment>
<evidence type="ECO:0000256" key="1">
    <source>
        <dbReference type="ARBA" id="ARBA00004117"/>
    </source>
</evidence>
<dbReference type="GO" id="GO:0030694">
    <property type="term" value="C:bacterial-type flagellum basal body, rod"/>
    <property type="evidence" value="ECO:0007669"/>
    <property type="project" value="UniProtKB-UniRule"/>
</dbReference>
<evidence type="ECO:0000259" key="5">
    <source>
        <dbReference type="Pfam" id="PF06429"/>
    </source>
</evidence>
<reference evidence="7 8" key="1">
    <citation type="submission" date="2019-03" db="EMBL/GenBank/DDBJ databases">
        <title>Genomic Encyclopedia of Type Strains, Phase IV (KMG-IV): sequencing the most valuable type-strain genomes for metagenomic binning, comparative biology and taxonomic classification.</title>
        <authorList>
            <person name="Goeker M."/>
        </authorList>
    </citation>
    <scope>NUCLEOTIDE SEQUENCE [LARGE SCALE GENOMIC DNA]</scope>
    <source>
        <strain evidence="7 8">DSM 4868</strain>
    </source>
</reference>
<dbReference type="PANTHER" id="PTHR30435:SF19">
    <property type="entry name" value="FLAGELLAR BASAL-BODY ROD PROTEIN FLGG"/>
    <property type="match status" value="1"/>
</dbReference>
<dbReference type="InterPro" id="IPR053967">
    <property type="entry name" value="LlgE_F_G-like_D1"/>
</dbReference>
<dbReference type="InterPro" id="IPR037925">
    <property type="entry name" value="FlgE/F/G-like"/>
</dbReference>
<dbReference type="EMBL" id="SLWW01000002">
    <property type="protein sequence ID" value="TCO73363.1"/>
    <property type="molecule type" value="Genomic_DNA"/>
</dbReference>
<dbReference type="PANTHER" id="PTHR30435">
    <property type="entry name" value="FLAGELLAR PROTEIN"/>
    <property type="match status" value="1"/>
</dbReference>
<dbReference type="SUPFAM" id="SSF117143">
    <property type="entry name" value="Flagellar hook protein flgE"/>
    <property type="match status" value="1"/>
</dbReference>
<dbReference type="Pfam" id="PF06429">
    <property type="entry name" value="Flg_bbr_C"/>
    <property type="match status" value="1"/>
</dbReference>
<dbReference type="InterPro" id="IPR012836">
    <property type="entry name" value="FlgF"/>
</dbReference>
<keyword evidence="7" id="KW-0282">Flagellum</keyword>
<keyword evidence="7" id="KW-0966">Cell projection</keyword>
<dbReference type="OrthoDB" id="9804559at2"/>
<evidence type="ECO:0000256" key="4">
    <source>
        <dbReference type="RuleBase" id="RU362116"/>
    </source>
</evidence>
<evidence type="ECO:0000259" key="6">
    <source>
        <dbReference type="Pfam" id="PF22692"/>
    </source>
</evidence>
<comment type="subunit">
    <text evidence="4">The basal body constitutes a major portion of the flagellar organelle and consists of five rings (E,L,P,S, and M) mounted on a central rod. The rod consists of about 26 subunits of FlgG in the distal portion, and FlgB, FlgC and FlgF are thought to build up the proximal portion of the rod with about 6 subunits each.</text>
</comment>
<organism evidence="7 8">
    <name type="scientific">Rhodovulum euryhalinum</name>
    <dbReference type="NCBI Taxonomy" id="35805"/>
    <lineage>
        <taxon>Bacteria</taxon>
        <taxon>Pseudomonadati</taxon>
        <taxon>Pseudomonadota</taxon>
        <taxon>Alphaproteobacteria</taxon>
        <taxon>Rhodobacterales</taxon>
        <taxon>Paracoccaceae</taxon>
        <taxon>Rhodovulum</taxon>
    </lineage>
</organism>
<dbReference type="AlphaFoldDB" id="A0A4R2KIA8"/>
<evidence type="ECO:0000313" key="8">
    <source>
        <dbReference type="Proteomes" id="UP000295142"/>
    </source>
</evidence>
<keyword evidence="8" id="KW-1185">Reference proteome</keyword>
<dbReference type="Proteomes" id="UP000295142">
    <property type="component" value="Unassembled WGS sequence"/>
</dbReference>
<dbReference type="InterPro" id="IPR020013">
    <property type="entry name" value="Flagellar_FlgE/F/G"/>
</dbReference>
<dbReference type="Pfam" id="PF22692">
    <property type="entry name" value="LlgE_F_G_D1"/>
    <property type="match status" value="1"/>
</dbReference>
<evidence type="ECO:0000256" key="2">
    <source>
        <dbReference type="ARBA" id="ARBA00009677"/>
    </source>
</evidence>
<feature type="domain" description="Flagellar hook protein FlgE/F/G-like D1" evidence="6">
    <location>
        <begin position="82"/>
        <end position="148"/>
    </location>
</feature>
<name>A0A4R2KIA8_9RHOB</name>
<feature type="domain" description="Flagellar basal-body/hook protein C-terminal" evidence="5">
    <location>
        <begin position="191"/>
        <end position="233"/>
    </location>
</feature>
<dbReference type="NCBIfam" id="TIGR03506">
    <property type="entry name" value="FlgEFG_subfam"/>
    <property type="match status" value="1"/>
</dbReference>